<evidence type="ECO:0000313" key="2">
    <source>
        <dbReference type="Proteomes" id="UP001495910"/>
    </source>
</evidence>
<proteinExistence type="predicted"/>
<name>A0ABU9PQY2_9BURK</name>
<keyword evidence="2" id="KW-1185">Reference proteome</keyword>
<dbReference type="Gene3D" id="3.40.190.290">
    <property type="match status" value="1"/>
</dbReference>
<evidence type="ECO:0000313" key="1">
    <source>
        <dbReference type="EMBL" id="MEM4986409.1"/>
    </source>
</evidence>
<dbReference type="Proteomes" id="UP001495910">
    <property type="component" value="Unassembled WGS sequence"/>
</dbReference>
<protein>
    <recommendedName>
        <fullName evidence="3">LysR substrate binding domain protein</fullName>
    </recommendedName>
</protein>
<dbReference type="RefSeq" id="WP_342828192.1">
    <property type="nucleotide sequence ID" value="NZ_JBANDC010000002.1"/>
</dbReference>
<reference evidence="1 2" key="1">
    <citation type="submission" date="2024-02" db="EMBL/GenBank/DDBJ databases">
        <title>Draft genome sequence of Collimonas sp. strain H4R21, an effective mineral-weathering bacterial strain isolated from the beech rhizosphere.</title>
        <authorList>
            <person name="Morin E."/>
            <person name="Uroz S."/>
            <person name="Leveau J.H.J."/>
            <person name="Kumar R."/>
            <person name="Rey M.W."/>
            <person name="Pham J."/>
        </authorList>
    </citation>
    <scope>NUCLEOTIDE SEQUENCE [LARGE SCALE GENOMIC DNA]</scope>
    <source>
        <strain evidence="1 2">H4R21</strain>
    </source>
</reference>
<dbReference type="EMBL" id="JBANDC010000002">
    <property type="protein sequence ID" value="MEM4986409.1"/>
    <property type="molecule type" value="Genomic_DNA"/>
</dbReference>
<gene>
    <name evidence="1" type="ORF">V8G57_03310</name>
</gene>
<accession>A0ABU9PQY2</accession>
<dbReference type="SUPFAM" id="SSF53850">
    <property type="entry name" value="Periplasmic binding protein-like II"/>
    <property type="match status" value="1"/>
</dbReference>
<comment type="caution">
    <text evidence="1">The sequence shown here is derived from an EMBL/GenBank/DDBJ whole genome shotgun (WGS) entry which is preliminary data.</text>
</comment>
<organism evidence="1 2">
    <name type="scientific">Collimonas rhizosphaerae</name>
    <dbReference type="NCBI Taxonomy" id="3126357"/>
    <lineage>
        <taxon>Bacteria</taxon>
        <taxon>Pseudomonadati</taxon>
        <taxon>Pseudomonadota</taxon>
        <taxon>Betaproteobacteria</taxon>
        <taxon>Burkholderiales</taxon>
        <taxon>Oxalobacteraceae</taxon>
        <taxon>Collimonas</taxon>
    </lineage>
</organism>
<evidence type="ECO:0008006" key="3">
    <source>
        <dbReference type="Google" id="ProtNLM"/>
    </source>
</evidence>
<sequence>MKLGEQTAGQPAVPAICSDEVFELQAVLAGKALGRLAGVTAAPFIRAAQLVPILIDHMPDIASYFVYFGSKTSQTVRARAFIDLAISHHGIGMDNTITKAI</sequence>